<dbReference type="EC" id="2.7.7.-" evidence="8"/>
<evidence type="ECO:0000256" key="7">
    <source>
        <dbReference type="ARBA" id="ARBA00022842"/>
    </source>
</evidence>
<name>A0AAV2VN34_9VIBR</name>
<keyword evidence="6 8" id="KW-0067">ATP-binding</keyword>
<evidence type="ECO:0000256" key="3">
    <source>
        <dbReference type="ARBA" id="ARBA00022695"/>
    </source>
</evidence>
<protein>
    <recommendedName>
        <fullName evidence="8">Protein nucleotidyltransferase YdiU</fullName>
        <ecNumber evidence="8">2.7.7.-</ecNumber>
    </recommendedName>
    <alternativeName>
        <fullName evidence="8">Protein adenylyltransferase YdiU</fullName>
        <ecNumber evidence="8">2.7.7.108</ecNumber>
    </alternativeName>
    <alternativeName>
        <fullName evidence="8">Protein uridylyltransferase YdiU</fullName>
        <ecNumber evidence="8">2.7.7.-</ecNumber>
    </alternativeName>
</protein>
<organism evidence="10 11">
    <name type="scientific">Vibrio nigripulchritudo SOn1</name>
    <dbReference type="NCBI Taxonomy" id="1238450"/>
    <lineage>
        <taxon>Bacteria</taxon>
        <taxon>Pseudomonadati</taxon>
        <taxon>Pseudomonadota</taxon>
        <taxon>Gammaproteobacteria</taxon>
        <taxon>Vibrionales</taxon>
        <taxon>Vibrionaceae</taxon>
        <taxon>Vibrio</taxon>
    </lineage>
</organism>
<accession>A0AAV2VN34</accession>
<evidence type="ECO:0000256" key="5">
    <source>
        <dbReference type="ARBA" id="ARBA00022741"/>
    </source>
</evidence>
<feature type="binding site" evidence="8">
    <location>
        <position position="110"/>
    </location>
    <ligand>
        <name>ATP</name>
        <dbReference type="ChEBI" id="CHEBI:30616"/>
    </ligand>
</feature>
<keyword evidence="4 8" id="KW-0479">Metal-binding</keyword>
<dbReference type="PANTHER" id="PTHR32057:SF14">
    <property type="entry name" value="PROTEIN ADENYLYLTRANSFERASE SELO, MITOCHONDRIAL"/>
    <property type="match status" value="1"/>
</dbReference>
<feature type="binding site" evidence="8">
    <location>
        <position position="259"/>
    </location>
    <ligand>
        <name>Mg(2+)</name>
        <dbReference type="ChEBI" id="CHEBI:18420"/>
    </ligand>
</feature>
<evidence type="ECO:0000256" key="2">
    <source>
        <dbReference type="ARBA" id="ARBA00022679"/>
    </source>
</evidence>
<comment type="catalytic activity">
    <reaction evidence="8">
        <text>L-seryl-[protein] + ATP = 3-O-(5'-adenylyl)-L-seryl-[protein] + diphosphate</text>
        <dbReference type="Rhea" id="RHEA:58120"/>
        <dbReference type="Rhea" id="RHEA-COMP:9863"/>
        <dbReference type="Rhea" id="RHEA-COMP:15073"/>
        <dbReference type="ChEBI" id="CHEBI:29999"/>
        <dbReference type="ChEBI" id="CHEBI:30616"/>
        <dbReference type="ChEBI" id="CHEBI:33019"/>
        <dbReference type="ChEBI" id="CHEBI:142516"/>
        <dbReference type="EC" id="2.7.7.108"/>
    </reaction>
</comment>
<reference evidence="10 11" key="1">
    <citation type="journal article" date="2013" name="ISME J.">
        <title>Comparative genomics of pathogenic lineages of Vibrio nigripulchritudo identifies virulence-associated traits.</title>
        <authorList>
            <person name="Goudenege D."/>
            <person name="Labreuche Y."/>
            <person name="Krin E."/>
            <person name="Ansquer D."/>
            <person name="Mangenot S."/>
            <person name="Calteau A."/>
            <person name="Medigue C."/>
            <person name="Mazel D."/>
            <person name="Polz M.F."/>
            <person name="Le Roux F."/>
        </authorList>
    </citation>
    <scope>NUCLEOTIDE SEQUENCE [LARGE SCALE GENOMIC DNA]</scope>
    <source>
        <strain evidence="10 11">SOn1</strain>
    </source>
</reference>
<feature type="binding site" evidence="8">
    <location>
        <position position="91"/>
    </location>
    <ligand>
        <name>ATP</name>
        <dbReference type="ChEBI" id="CHEBI:30616"/>
    </ligand>
</feature>
<feature type="region of interest" description="Disordered" evidence="9">
    <location>
        <begin position="456"/>
        <end position="482"/>
    </location>
</feature>
<dbReference type="GO" id="GO:0070733">
    <property type="term" value="F:AMPylase activity"/>
    <property type="evidence" value="ECO:0007669"/>
    <property type="project" value="UniProtKB-EC"/>
</dbReference>
<evidence type="ECO:0000256" key="6">
    <source>
        <dbReference type="ARBA" id="ARBA00022840"/>
    </source>
</evidence>
<feature type="binding site" evidence="8">
    <location>
        <position position="180"/>
    </location>
    <ligand>
        <name>ATP</name>
        <dbReference type="ChEBI" id="CHEBI:30616"/>
    </ligand>
</feature>
<evidence type="ECO:0000256" key="8">
    <source>
        <dbReference type="HAMAP-Rule" id="MF_00692"/>
    </source>
</evidence>
<dbReference type="PANTHER" id="PTHR32057">
    <property type="entry name" value="PROTEIN ADENYLYLTRANSFERASE SELO, MITOCHONDRIAL"/>
    <property type="match status" value="1"/>
</dbReference>
<dbReference type="GO" id="GO:0030145">
    <property type="term" value="F:manganese ion binding"/>
    <property type="evidence" value="ECO:0007669"/>
    <property type="project" value="UniProtKB-UniRule"/>
</dbReference>
<feature type="binding site" evidence="8">
    <location>
        <position position="123"/>
    </location>
    <ligand>
        <name>ATP</name>
        <dbReference type="ChEBI" id="CHEBI:30616"/>
    </ligand>
</feature>
<keyword evidence="8" id="KW-0464">Manganese</keyword>
<dbReference type="GO" id="GO:0005524">
    <property type="term" value="F:ATP binding"/>
    <property type="evidence" value="ECO:0007669"/>
    <property type="project" value="UniProtKB-UniRule"/>
</dbReference>
<dbReference type="EC" id="2.7.7.108" evidence="8"/>
<comment type="cofactor">
    <cofactor evidence="8">
        <name>Mg(2+)</name>
        <dbReference type="ChEBI" id="CHEBI:18420"/>
    </cofactor>
    <cofactor evidence="8">
        <name>Mn(2+)</name>
        <dbReference type="ChEBI" id="CHEBI:29035"/>
    </cofactor>
</comment>
<dbReference type="EMBL" id="CAOF01000074">
    <property type="protein sequence ID" value="CCO46050.1"/>
    <property type="molecule type" value="Genomic_DNA"/>
</dbReference>
<comment type="catalytic activity">
    <reaction evidence="8">
        <text>L-tyrosyl-[protein] + ATP = O-(5'-adenylyl)-L-tyrosyl-[protein] + diphosphate</text>
        <dbReference type="Rhea" id="RHEA:54288"/>
        <dbReference type="Rhea" id="RHEA-COMP:10136"/>
        <dbReference type="Rhea" id="RHEA-COMP:13846"/>
        <dbReference type="ChEBI" id="CHEBI:30616"/>
        <dbReference type="ChEBI" id="CHEBI:33019"/>
        <dbReference type="ChEBI" id="CHEBI:46858"/>
        <dbReference type="ChEBI" id="CHEBI:83624"/>
        <dbReference type="EC" id="2.7.7.108"/>
    </reaction>
</comment>
<feature type="binding site" evidence="8">
    <location>
        <position position="122"/>
    </location>
    <ligand>
        <name>ATP</name>
        <dbReference type="ChEBI" id="CHEBI:30616"/>
    </ligand>
</feature>
<comment type="catalytic activity">
    <reaction evidence="8">
        <text>L-histidyl-[protein] + UTP = N(tele)-(5'-uridylyl)-L-histidyl-[protein] + diphosphate</text>
        <dbReference type="Rhea" id="RHEA:83891"/>
        <dbReference type="Rhea" id="RHEA-COMP:9745"/>
        <dbReference type="Rhea" id="RHEA-COMP:20239"/>
        <dbReference type="ChEBI" id="CHEBI:29979"/>
        <dbReference type="ChEBI" id="CHEBI:33019"/>
        <dbReference type="ChEBI" id="CHEBI:46398"/>
        <dbReference type="ChEBI" id="CHEBI:233474"/>
    </reaction>
</comment>
<keyword evidence="7 8" id="KW-0460">Magnesium</keyword>
<proteinExistence type="inferred from homology"/>
<comment type="caution">
    <text evidence="10">The sequence shown here is derived from an EMBL/GenBank/DDBJ whole genome shotgun (WGS) entry which is preliminary data.</text>
</comment>
<feature type="active site" description="Proton acceptor" evidence="8">
    <location>
        <position position="249"/>
    </location>
</feature>
<dbReference type="AlphaFoldDB" id="A0AAV2VN34"/>
<evidence type="ECO:0000256" key="9">
    <source>
        <dbReference type="SAM" id="MobiDB-lite"/>
    </source>
</evidence>
<comment type="catalytic activity">
    <reaction evidence="8">
        <text>L-seryl-[protein] + UTP = O-(5'-uridylyl)-L-seryl-[protein] + diphosphate</text>
        <dbReference type="Rhea" id="RHEA:64604"/>
        <dbReference type="Rhea" id="RHEA-COMP:9863"/>
        <dbReference type="Rhea" id="RHEA-COMP:16635"/>
        <dbReference type="ChEBI" id="CHEBI:29999"/>
        <dbReference type="ChEBI" id="CHEBI:33019"/>
        <dbReference type="ChEBI" id="CHEBI:46398"/>
        <dbReference type="ChEBI" id="CHEBI:156051"/>
    </reaction>
</comment>
<feature type="binding site" evidence="8">
    <location>
        <position position="250"/>
    </location>
    <ligand>
        <name>Mg(2+)</name>
        <dbReference type="ChEBI" id="CHEBI:18420"/>
    </ligand>
</feature>
<feature type="binding site" evidence="8">
    <location>
        <position position="88"/>
    </location>
    <ligand>
        <name>ATP</name>
        <dbReference type="ChEBI" id="CHEBI:30616"/>
    </ligand>
</feature>
<dbReference type="Proteomes" id="UP000018211">
    <property type="component" value="Unassembled WGS sequence"/>
</dbReference>
<evidence type="ECO:0000256" key="1">
    <source>
        <dbReference type="ARBA" id="ARBA00009747"/>
    </source>
</evidence>
<dbReference type="RefSeq" id="WP_022611306.1">
    <property type="nucleotide sequence ID" value="NZ_LK391965.1"/>
</dbReference>
<sequence>MHTYKGAKLSHPYTHLPSHFFSKVTPTPLENVRWVDWNEKLAVELGLPESPDGELLDLLSGNSVLDAFPPLAMKYVGHQFGAYNPDLGDGRGLLLFQVDTDDKSYDIHIKGAGLTPYSRQGDGRAVLRSSIREYLMSEALHGLGIPSTRALALLTSDTPVYREEIETGAICVRVATTHIRFGHFEYLYYTNQIEDLKQFSDFVIDHHFPSIASEPNPYLAMFQEVVSRTASMIAKWQAIGFAHGVMNTDNMSILGETFDFGPFGMMENFDPSFICNHSDYQGRYAFDNQPSIGLWNLTALAQALSPLIAKEDLQKTLDTYYTTLTKEYSVLMRDKLGLLESKPEDTELFNRLFALMKENQVDYTNTFRALSNVDKVGKSAFLAEFKDSDSALEWFSSYQERLRSEESNEKLRCNQMRTHNPKYILRNYMAQTAIERAQEGDFSEVKRLKKLLDFPFDENSGTEEDTKPAPEWAQGLALSCSS</sequence>
<dbReference type="Pfam" id="PF02696">
    <property type="entry name" value="SelO"/>
    <property type="match status" value="1"/>
</dbReference>
<keyword evidence="5 8" id="KW-0547">Nucleotide-binding</keyword>
<feature type="binding site" evidence="8">
    <location>
        <position position="90"/>
    </location>
    <ligand>
        <name>ATP</name>
        <dbReference type="ChEBI" id="CHEBI:30616"/>
    </ligand>
</feature>
<feature type="binding site" evidence="8">
    <location>
        <position position="259"/>
    </location>
    <ligand>
        <name>ATP</name>
        <dbReference type="ChEBI" id="CHEBI:30616"/>
    </ligand>
</feature>
<comment type="catalytic activity">
    <reaction evidence="8">
        <text>L-tyrosyl-[protein] + UTP = O-(5'-uridylyl)-L-tyrosyl-[protein] + diphosphate</text>
        <dbReference type="Rhea" id="RHEA:83887"/>
        <dbReference type="Rhea" id="RHEA-COMP:10136"/>
        <dbReference type="Rhea" id="RHEA-COMP:20238"/>
        <dbReference type="ChEBI" id="CHEBI:33019"/>
        <dbReference type="ChEBI" id="CHEBI:46398"/>
        <dbReference type="ChEBI" id="CHEBI:46858"/>
        <dbReference type="ChEBI" id="CHEBI:90602"/>
    </reaction>
</comment>
<evidence type="ECO:0000313" key="11">
    <source>
        <dbReference type="Proteomes" id="UP000018211"/>
    </source>
</evidence>
<keyword evidence="3 8" id="KW-0548">Nucleotidyltransferase</keyword>
<evidence type="ECO:0000256" key="4">
    <source>
        <dbReference type="ARBA" id="ARBA00022723"/>
    </source>
</evidence>
<comment type="similarity">
    <text evidence="1 8">Belongs to the SELO family.</text>
</comment>
<feature type="binding site" evidence="8">
    <location>
        <position position="173"/>
    </location>
    <ligand>
        <name>ATP</name>
        <dbReference type="ChEBI" id="CHEBI:30616"/>
    </ligand>
</feature>
<keyword evidence="2 8" id="KW-0808">Transferase</keyword>
<dbReference type="HAMAP" id="MF_00692">
    <property type="entry name" value="SelO"/>
    <property type="match status" value="1"/>
</dbReference>
<dbReference type="NCBIfam" id="NF000658">
    <property type="entry name" value="PRK00029.1"/>
    <property type="match status" value="1"/>
</dbReference>
<evidence type="ECO:0000313" key="10">
    <source>
        <dbReference type="EMBL" id="CCO46050.1"/>
    </source>
</evidence>
<dbReference type="GO" id="GO:0000287">
    <property type="term" value="F:magnesium ion binding"/>
    <property type="evidence" value="ECO:0007669"/>
    <property type="project" value="UniProtKB-UniRule"/>
</dbReference>
<dbReference type="InterPro" id="IPR003846">
    <property type="entry name" value="SelO"/>
</dbReference>
<comment type="function">
    <text evidence="8">Nucleotidyltransferase involved in the post-translational modification of proteins. It can catalyze the addition of adenosine monophosphate (AMP) or uridine monophosphate (UMP) to a protein, resulting in modifications known as AMPylation and UMPylation.</text>
</comment>
<gene>
    <name evidence="8" type="primary">ydiU</name>
    <name evidence="8" type="synonym">selO</name>
    <name evidence="10" type="ORF">VIBNISOn1_1650028</name>
</gene>
<comment type="catalytic activity">
    <reaction evidence="8">
        <text>L-threonyl-[protein] + ATP = 3-O-(5'-adenylyl)-L-threonyl-[protein] + diphosphate</text>
        <dbReference type="Rhea" id="RHEA:54292"/>
        <dbReference type="Rhea" id="RHEA-COMP:11060"/>
        <dbReference type="Rhea" id="RHEA-COMP:13847"/>
        <dbReference type="ChEBI" id="CHEBI:30013"/>
        <dbReference type="ChEBI" id="CHEBI:30616"/>
        <dbReference type="ChEBI" id="CHEBI:33019"/>
        <dbReference type="ChEBI" id="CHEBI:138113"/>
        <dbReference type="EC" id="2.7.7.108"/>
    </reaction>
</comment>